<evidence type="ECO:0000256" key="5">
    <source>
        <dbReference type="ARBA" id="ARBA00022679"/>
    </source>
</evidence>
<dbReference type="CDD" id="cd08704">
    <property type="entry name" value="Met_tRNA_FMT_C"/>
    <property type="match status" value="1"/>
</dbReference>
<dbReference type="SUPFAM" id="SSF50486">
    <property type="entry name" value="FMT C-terminal domain-like"/>
    <property type="match status" value="1"/>
</dbReference>
<dbReference type="SUPFAM" id="SSF53328">
    <property type="entry name" value="Formyltransferase"/>
    <property type="match status" value="1"/>
</dbReference>
<dbReference type="Gene3D" id="3.40.50.170">
    <property type="entry name" value="Formyl transferase, N-terminal domain"/>
    <property type="match status" value="1"/>
</dbReference>
<reference evidence="12" key="1">
    <citation type="submission" date="2016-10" db="EMBL/GenBank/DDBJ databases">
        <authorList>
            <person name="Varghese N."/>
            <person name="Submissions S."/>
        </authorList>
    </citation>
    <scope>NUCLEOTIDE SEQUENCE [LARGE SCALE GENOMIC DNA]</scope>
    <source>
        <strain evidence="12">XBD1002</strain>
    </source>
</reference>
<dbReference type="InterPro" id="IPR036477">
    <property type="entry name" value="Formyl_transf_N_sf"/>
</dbReference>
<dbReference type="InterPro" id="IPR044135">
    <property type="entry name" value="Met-tRNA-FMT_C"/>
</dbReference>
<dbReference type="NCBIfam" id="TIGR00460">
    <property type="entry name" value="fmt"/>
    <property type="match status" value="1"/>
</dbReference>
<dbReference type="InterPro" id="IPR037022">
    <property type="entry name" value="Formyl_trans_C_sf"/>
</dbReference>
<protein>
    <recommendedName>
        <fullName evidence="4 8">Methionyl-tRNA formyltransferase</fullName>
        <ecNumber evidence="3 8">2.1.2.9</ecNumber>
    </recommendedName>
</protein>
<proteinExistence type="inferred from homology"/>
<evidence type="ECO:0000259" key="9">
    <source>
        <dbReference type="Pfam" id="PF00551"/>
    </source>
</evidence>
<evidence type="ECO:0000256" key="3">
    <source>
        <dbReference type="ARBA" id="ARBA00012261"/>
    </source>
</evidence>
<feature type="domain" description="Formyl transferase N-terminal" evidence="9">
    <location>
        <begin position="17"/>
        <end position="184"/>
    </location>
</feature>
<comment type="function">
    <text evidence="1 8">Attaches a formyl group to the free amino group of methionyl-tRNA(fMet). The formyl group appears to play a dual role in the initiator identity of N-formylmethionyl-tRNA by promoting its recognition by IF2 and preventing the misappropriation of this tRNA by the elongation apparatus.</text>
</comment>
<accession>A0A1I3M640</accession>
<evidence type="ECO:0000313" key="12">
    <source>
        <dbReference type="Proteomes" id="UP000182737"/>
    </source>
</evidence>
<organism evidence="11 12">
    <name type="scientific">Treponema bryantii</name>
    <dbReference type="NCBI Taxonomy" id="163"/>
    <lineage>
        <taxon>Bacteria</taxon>
        <taxon>Pseudomonadati</taxon>
        <taxon>Spirochaetota</taxon>
        <taxon>Spirochaetia</taxon>
        <taxon>Spirochaetales</taxon>
        <taxon>Treponemataceae</taxon>
        <taxon>Treponema</taxon>
    </lineage>
</organism>
<dbReference type="Pfam" id="PF00551">
    <property type="entry name" value="Formyl_trans_N"/>
    <property type="match status" value="1"/>
</dbReference>
<evidence type="ECO:0000256" key="1">
    <source>
        <dbReference type="ARBA" id="ARBA00002606"/>
    </source>
</evidence>
<keyword evidence="12" id="KW-1185">Reference proteome</keyword>
<dbReference type="Pfam" id="PF02911">
    <property type="entry name" value="Formyl_trans_C"/>
    <property type="match status" value="1"/>
</dbReference>
<dbReference type="InterPro" id="IPR002376">
    <property type="entry name" value="Formyl_transf_N"/>
</dbReference>
<comment type="similarity">
    <text evidence="2 8">Belongs to the Fmt family.</text>
</comment>
<evidence type="ECO:0000256" key="4">
    <source>
        <dbReference type="ARBA" id="ARBA00016014"/>
    </source>
</evidence>
<dbReference type="AlphaFoldDB" id="A0A1I3M640"/>
<keyword evidence="6 8" id="KW-0648">Protein biosynthesis</keyword>
<dbReference type="InterPro" id="IPR011034">
    <property type="entry name" value="Formyl_transferase-like_C_sf"/>
</dbReference>
<dbReference type="RefSeq" id="WP_342351353.1">
    <property type="nucleotide sequence ID" value="NZ_FORI01000008.1"/>
</dbReference>
<evidence type="ECO:0000259" key="10">
    <source>
        <dbReference type="Pfam" id="PF02911"/>
    </source>
</evidence>
<feature type="domain" description="Formyl transferase C-terminal" evidence="10">
    <location>
        <begin position="209"/>
        <end position="312"/>
    </location>
</feature>
<keyword evidence="5 8" id="KW-0808">Transferase</keyword>
<comment type="catalytic activity">
    <reaction evidence="7 8">
        <text>L-methionyl-tRNA(fMet) + (6R)-10-formyltetrahydrofolate = N-formyl-L-methionyl-tRNA(fMet) + (6S)-5,6,7,8-tetrahydrofolate + H(+)</text>
        <dbReference type="Rhea" id="RHEA:24380"/>
        <dbReference type="Rhea" id="RHEA-COMP:9952"/>
        <dbReference type="Rhea" id="RHEA-COMP:9953"/>
        <dbReference type="ChEBI" id="CHEBI:15378"/>
        <dbReference type="ChEBI" id="CHEBI:57453"/>
        <dbReference type="ChEBI" id="CHEBI:78530"/>
        <dbReference type="ChEBI" id="CHEBI:78844"/>
        <dbReference type="ChEBI" id="CHEBI:195366"/>
        <dbReference type="EC" id="2.1.2.9"/>
    </reaction>
</comment>
<dbReference type="InterPro" id="IPR005794">
    <property type="entry name" value="Fmt"/>
</dbReference>
<evidence type="ECO:0000256" key="6">
    <source>
        <dbReference type="ARBA" id="ARBA00022917"/>
    </source>
</evidence>
<name>A0A1I3M640_9SPIR</name>
<dbReference type="GO" id="GO:0005829">
    <property type="term" value="C:cytosol"/>
    <property type="evidence" value="ECO:0007669"/>
    <property type="project" value="TreeGrafter"/>
</dbReference>
<evidence type="ECO:0000256" key="2">
    <source>
        <dbReference type="ARBA" id="ARBA00010699"/>
    </source>
</evidence>
<dbReference type="PANTHER" id="PTHR11138">
    <property type="entry name" value="METHIONYL-TRNA FORMYLTRANSFERASE"/>
    <property type="match status" value="1"/>
</dbReference>
<dbReference type="GO" id="GO:0004479">
    <property type="term" value="F:methionyl-tRNA formyltransferase activity"/>
    <property type="evidence" value="ECO:0007669"/>
    <property type="project" value="UniProtKB-UniRule"/>
</dbReference>
<dbReference type="PANTHER" id="PTHR11138:SF5">
    <property type="entry name" value="METHIONYL-TRNA FORMYLTRANSFERASE, MITOCHONDRIAL"/>
    <property type="match status" value="1"/>
</dbReference>
<gene>
    <name evidence="8" type="primary">fmt</name>
    <name evidence="11" type="ORF">SAMN04487775_10873</name>
</gene>
<dbReference type="CDD" id="cd08646">
    <property type="entry name" value="FMT_core_Met-tRNA-FMT_N"/>
    <property type="match status" value="1"/>
</dbReference>
<dbReference type="Gene3D" id="3.10.25.10">
    <property type="entry name" value="Formyl transferase, C-terminal domain"/>
    <property type="match status" value="1"/>
</dbReference>
<dbReference type="EC" id="2.1.2.9" evidence="3 8"/>
<dbReference type="Proteomes" id="UP000182737">
    <property type="component" value="Unassembled WGS sequence"/>
</dbReference>
<evidence type="ECO:0000256" key="7">
    <source>
        <dbReference type="ARBA" id="ARBA00048558"/>
    </source>
</evidence>
<sequence>MIRVLFAGSPEAAKKTLEILTNAQKENGFEIAGVLSNPPSAKGRHKDLIPTSVAAYAESCGIPVLTPEHLDGAAREAVRPLNADLLVCFAYGHIFGPKFLELFPLGGINLHPSLLPKYRGCTPVPAAILNCDKQTAVTIQTLGLKMDEGDILAQTVVDLNGTETGESLLNYSAEEGAKLILEVIKKCVASGKLPEGKPQSGEASYTGIITKEDGRIKWNESAKVIEAKIRAYYPEPGCWCMENGAPLRILEARLFTGDASVTGGADGVPGTVLAFSKPDGILIKTGEGILSVRKLQRQGKNAMDYKSFMNGARNFIGTVLE</sequence>
<dbReference type="HAMAP" id="MF_00182">
    <property type="entry name" value="Formyl_trans"/>
    <property type="match status" value="1"/>
</dbReference>
<evidence type="ECO:0000313" key="11">
    <source>
        <dbReference type="EMBL" id="SFI92461.1"/>
    </source>
</evidence>
<dbReference type="InterPro" id="IPR041711">
    <property type="entry name" value="Met-tRNA-FMT_N"/>
</dbReference>
<evidence type="ECO:0000256" key="8">
    <source>
        <dbReference type="HAMAP-Rule" id="MF_00182"/>
    </source>
</evidence>
<dbReference type="InterPro" id="IPR005793">
    <property type="entry name" value="Formyl_trans_C"/>
</dbReference>
<dbReference type="EMBL" id="FORI01000008">
    <property type="protein sequence ID" value="SFI92461.1"/>
    <property type="molecule type" value="Genomic_DNA"/>
</dbReference>
<feature type="binding site" evidence="8">
    <location>
        <begin position="113"/>
        <end position="116"/>
    </location>
    <ligand>
        <name>(6S)-5,6,7,8-tetrahydrofolate</name>
        <dbReference type="ChEBI" id="CHEBI:57453"/>
    </ligand>
</feature>